<keyword evidence="4" id="KW-1185">Reference proteome</keyword>
<feature type="domain" description="Lipid/polyisoprenoid-binding YceI-like" evidence="2">
    <location>
        <begin position="24"/>
        <end position="193"/>
    </location>
</feature>
<organism evidence="3 4">
    <name type="scientific">Methylophaga marina</name>
    <dbReference type="NCBI Taxonomy" id="45495"/>
    <lineage>
        <taxon>Bacteria</taxon>
        <taxon>Pseudomonadati</taxon>
        <taxon>Pseudomonadota</taxon>
        <taxon>Gammaproteobacteria</taxon>
        <taxon>Thiotrichales</taxon>
        <taxon>Piscirickettsiaceae</taxon>
        <taxon>Methylophaga</taxon>
    </lineage>
</organism>
<dbReference type="EMBL" id="BAAADG010000003">
    <property type="protein sequence ID" value="GAA0219601.1"/>
    <property type="molecule type" value="Genomic_DNA"/>
</dbReference>
<evidence type="ECO:0000313" key="3">
    <source>
        <dbReference type="EMBL" id="GAA0219601.1"/>
    </source>
</evidence>
<evidence type="ECO:0000259" key="2">
    <source>
        <dbReference type="SMART" id="SM00867"/>
    </source>
</evidence>
<dbReference type="PIRSF" id="PIRSF029811">
    <property type="entry name" value="UCP029811"/>
    <property type="match status" value="1"/>
</dbReference>
<dbReference type="Pfam" id="PF04264">
    <property type="entry name" value="YceI"/>
    <property type="match status" value="1"/>
</dbReference>
<dbReference type="SUPFAM" id="SSF101874">
    <property type="entry name" value="YceI-like"/>
    <property type="match status" value="1"/>
</dbReference>
<dbReference type="InterPro" id="IPR007372">
    <property type="entry name" value="Lipid/polyisoprenoid-bd_YceI"/>
</dbReference>
<accession>A0ABN0TEG5</accession>
<dbReference type="SMART" id="SM00867">
    <property type="entry name" value="YceI"/>
    <property type="match status" value="1"/>
</dbReference>
<dbReference type="PANTHER" id="PTHR34406">
    <property type="entry name" value="PROTEIN YCEI"/>
    <property type="match status" value="1"/>
</dbReference>
<protein>
    <recommendedName>
        <fullName evidence="2">Lipid/polyisoprenoid-binding YceI-like domain-containing protein</fullName>
    </recommendedName>
</protein>
<feature type="chain" id="PRO_5046532598" description="Lipid/polyisoprenoid-binding YceI-like domain-containing protein" evidence="1">
    <location>
        <begin position="23"/>
        <end position="196"/>
    </location>
</feature>
<evidence type="ECO:0000313" key="4">
    <source>
        <dbReference type="Proteomes" id="UP001501476"/>
    </source>
</evidence>
<gene>
    <name evidence="3" type="ORF">GCM10008964_09040</name>
</gene>
<keyword evidence="1" id="KW-0732">Signal</keyword>
<dbReference type="Proteomes" id="UP001501476">
    <property type="component" value="Unassembled WGS sequence"/>
</dbReference>
<dbReference type="InterPro" id="IPR027016">
    <property type="entry name" value="UCP029811"/>
</dbReference>
<comment type="caution">
    <text evidence="3">The sequence shown here is derived from an EMBL/GenBank/DDBJ whole genome shotgun (WGS) entry which is preliminary data.</text>
</comment>
<name>A0ABN0TEG5_9GAMM</name>
<evidence type="ECO:0000256" key="1">
    <source>
        <dbReference type="SAM" id="SignalP"/>
    </source>
</evidence>
<dbReference type="Gene3D" id="2.40.128.110">
    <property type="entry name" value="Lipid/polyisoprenoid-binding, YceI-like"/>
    <property type="match status" value="1"/>
</dbReference>
<dbReference type="RefSeq" id="WP_286304984.1">
    <property type="nucleotide sequence ID" value="NZ_AP027741.1"/>
</dbReference>
<proteinExistence type="predicted"/>
<sequence length="196" mass="21629">MRKMHIWVSTLSILLASSVASATQWQINNNESQVNFISTKKVNIAEVHQFDKIAGNLAETGEFSLAIDLASVNTGIEIRDSRMKEFLFNVADFPKATITAQLSPEQIAQITVGQTKPLSIDGFFELHGQKQEMTFDVLVTKVTENELLVVSSHPVILSVDDYKLAQGVEKLRELAGLPNISHAVPVSFYLTLNATN</sequence>
<reference evidence="3 4" key="1">
    <citation type="journal article" date="2019" name="Int. J. Syst. Evol. Microbiol.">
        <title>The Global Catalogue of Microorganisms (GCM) 10K type strain sequencing project: providing services to taxonomists for standard genome sequencing and annotation.</title>
        <authorList>
            <consortium name="The Broad Institute Genomics Platform"/>
            <consortium name="The Broad Institute Genome Sequencing Center for Infectious Disease"/>
            <person name="Wu L."/>
            <person name="Ma J."/>
        </authorList>
    </citation>
    <scope>NUCLEOTIDE SEQUENCE [LARGE SCALE GENOMIC DNA]</scope>
    <source>
        <strain evidence="3 4">JCM 6886</strain>
    </source>
</reference>
<feature type="signal peptide" evidence="1">
    <location>
        <begin position="1"/>
        <end position="22"/>
    </location>
</feature>
<dbReference type="InterPro" id="IPR036761">
    <property type="entry name" value="TTHA0802/YceI-like_sf"/>
</dbReference>
<dbReference type="PANTHER" id="PTHR34406:SF1">
    <property type="entry name" value="PROTEIN YCEI"/>
    <property type="match status" value="1"/>
</dbReference>